<gene>
    <name evidence="1" type="ORF">D9756_010351</name>
</gene>
<accession>A0A8H5CRP7</accession>
<dbReference type="OrthoDB" id="5946976at2759"/>
<protein>
    <submittedName>
        <fullName evidence="1">Uncharacterized protein</fullName>
    </submittedName>
</protein>
<keyword evidence="2" id="KW-1185">Reference proteome</keyword>
<dbReference type="AlphaFoldDB" id="A0A8H5CRP7"/>
<proteinExistence type="predicted"/>
<evidence type="ECO:0000313" key="1">
    <source>
        <dbReference type="EMBL" id="KAF5346757.1"/>
    </source>
</evidence>
<name>A0A8H5CRP7_9AGAR</name>
<comment type="caution">
    <text evidence="1">The sequence shown here is derived from an EMBL/GenBank/DDBJ whole genome shotgun (WGS) entry which is preliminary data.</text>
</comment>
<dbReference type="Proteomes" id="UP000559027">
    <property type="component" value="Unassembled WGS sequence"/>
</dbReference>
<evidence type="ECO:0000313" key="2">
    <source>
        <dbReference type="Proteomes" id="UP000559027"/>
    </source>
</evidence>
<sequence>MRDLTKGINSTKHMTVPCFVRQGEEGIWADAGAVQTSARGLAMWAPILPNKGKHPNMSEQVIPSYIVEHAAAGVTVPEDKASYPELVGFPKASITPSSPILCLISSVPISTWRIVDDVLFNGQELLDWNGKYEEIWANYTRDPQHLIPRPSPPRPPSSPIKLLAQKTYDHPTYGVLQPRLVPSSFSPSHTPSTYRPDQLDQHTECSTLLDSLYPFVEFSEKQIEEKFRDAFATATLRCKVFNVAIIDSRIAIQTRDKGQTRVHTNRGDDEDDGDRLFGLHEHFEVEWVTGKEGEEKAGVQRWTLGCGRI</sequence>
<reference evidence="1 2" key="1">
    <citation type="journal article" date="2020" name="ISME J.">
        <title>Uncovering the hidden diversity of litter-decomposition mechanisms in mushroom-forming fungi.</title>
        <authorList>
            <person name="Floudas D."/>
            <person name="Bentzer J."/>
            <person name="Ahren D."/>
            <person name="Johansson T."/>
            <person name="Persson P."/>
            <person name="Tunlid A."/>
        </authorList>
    </citation>
    <scope>NUCLEOTIDE SEQUENCE [LARGE SCALE GENOMIC DNA]</scope>
    <source>
        <strain evidence="1 2">CBS 146.42</strain>
    </source>
</reference>
<organism evidence="1 2">
    <name type="scientific">Leucocoprinus leucothites</name>
    <dbReference type="NCBI Taxonomy" id="201217"/>
    <lineage>
        <taxon>Eukaryota</taxon>
        <taxon>Fungi</taxon>
        <taxon>Dikarya</taxon>
        <taxon>Basidiomycota</taxon>
        <taxon>Agaricomycotina</taxon>
        <taxon>Agaricomycetes</taxon>
        <taxon>Agaricomycetidae</taxon>
        <taxon>Agaricales</taxon>
        <taxon>Agaricineae</taxon>
        <taxon>Agaricaceae</taxon>
        <taxon>Leucocoprinus</taxon>
    </lineage>
</organism>
<dbReference type="EMBL" id="JAACJO010000030">
    <property type="protein sequence ID" value="KAF5346757.1"/>
    <property type="molecule type" value="Genomic_DNA"/>
</dbReference>